<evidence type="ECO:0000313" key="3">
    <source>
        <dbReference type="Proteomes" id="UP000241964"/>
    </source>
</evidence>
<proteinExistence type="predicted"/>
<feature type="chain" id="PRO_5015166030" description="AMIN domain-containing protein" evidence="1">
    <location>
        <begin position="21"/>
        <end position="222"/>
    </location>
</feature>
<comment type="caution">
    <text evidence="2">The sequence shown here is derived from an EMBL/GenBank/DDBJ whole genome shotgun (WGS) entry which is preliminary data.</text>
</comment>
<reference evidence="2 3" key="1">
    <citation type="submission" date="2018-03" db="EMBL/GenBank/DDBJ databases">
        <title>Genomic Encyclopedia of Archaeal and Bacterial Type Strains, Phase II (KMG-II): from individual species to whole genera.</title>
        <authorList>
            <person name="Goeker M."/>
        </authorList>
    </citation>
    <scope>NUCLEOTIDE SEQUENCE [LARGE SCALE GENOMIC DNA]</scope>
    <source>
        <strain evidence="2 3">DSM 29057</strain>
    </source>
</reference>
<protein>
    <recommendedName>
        <fullName evidence="4">AMIN domain-containing protein</fullName>
    </recommendedName>
</protein>
<name>A0A2P8GBY3_9BACT</name>
<gene>
    <name evidence="2" type="ORF">CLV60_103349</name>
</gene>
<evidence type="ECO:0000313" key="2">
    <source>
        <dbReference type="EMBL" id="PSL31483.1"/>
    </source>
</evidence>
<accession>A0A2P8GBY3</accession>
<dbReference type="RefSeq" id="WP_106594815.1">
    <property type="nucleotide sequence ID" value="NZ_PYAS01000003.1"/>
</dbReference>
<dbReference type="AlphaFoldDB" id="A0A2P8GBY3"/>
<sequence length="222" mass="25638">MRNLFLSALLLQSLSLGAYAQSAPQADLRADADSSGPQWRVLTDARSRNTRVQFFGKDQVLLYEEDVPEKWIRQNKRNQRRLNKLLAAITAHQLVITRLKTEEMPAEPVRAAQPLTTEMHEGEVIKASYQFHVTINSAGKVRLAVNNPESLRYKIEIADYRDKIVYQEFTSHEQYRRYFDVSPVIGDTAKVILTIDEKRFVYNIRREQRGSAYTVDPVIAKR</sequence>
<evidence type="ECO:0008006" key="4">
    <source>
        <dbReference type="Google" id="ProtNLM"/>
    </source>
</evidence>
<dbReference type="OrthoDB" id="939640at2"/>
<dbReference type="EMBL" id="PYAS01000003">
    <property type="protein sequence ID" value="PSL31483.1"/>
    <property type="molecule type" value="Genomic_DNA"/>
</dbReference>
<keyword evidence="1" id="KW-0732">Signal</keyword>
<feature type="signal peptide" evidence="1">
    <location>
        <begin position="1"/>
        <end position="20"/>
    </location>
</feature>
<evidence type="ECO:0000256" key="1">
    <source>
        <dbReference type="SAM" id="SignalP"/>
    </source>
</evidence>
<keyword evidence="3" id="KW-1185">Reference proteome</keyword>
<dbReference type="Proteomes" id="UP000241964">
    <property type="component" value="Unassembled WGS sequence"/>
</dbReference>
<organism evidence="2 3">
    <name type="scientific">Dyadobacter jiangsuensis</name>
    <dbReference type="NCBI Taxonomy" id="1591085"/>
    <lineage>
        <taxon>Bacteria</taxon>
        <taxon>Pseudomonadati</taxon>
        <taxon>Bacteroidota</taxon>
        <taxon>Cytophagia</taxon>
        <taxon>Cytophagales</taxon>
        <taxon>Spirosomataceae</taxon>
        <taxon>Dyadobacter</taxon>
    </lineage>
</organism>